<dbReference type="InterPro" id="IPR047767">
    <property type="entry name" value="PSP1-like"/>
</dbReference>
<organism evidence="3">
    <name type="scientific">Trypanosoma congolense (strain IL3000)</name>
    <dbReference type="NCBI Taxonomy" id="1068625"/>
    <lineage>
        <taxon>Eukaryota</taxon>
        <taxon>Discoba</taxon>
        <taxon>Euglenozoa</taxon>
        <taxon>Kinetoplastea</taxon>
        <taxon>Metakinetoplastina</taxon>
        <taxon>Trypanosomatida</taxon>
        <taxon>Trypanosomatidae</taxon>
        <taxon>Trypanosoma</taxon>
        <taxon>Nannomonas</taxon>
    </lineage>
</organism>
<dbReference type="VEuPathDB" id="TriTrypDB:TcIL3000.11.4230"/>
<proteinExistence type="predicted"/>
<dbReference type="AlphaFoldDB" id="G0V048"/>
<protein>
    <recommendedName>
        <fullName evidence="2">PSP1 C-terminal domain-containing protein</fullName>
    </recommendedName>
</protein>
<feature type="compositionally biased region" description="Basic residues" evidence="1">
    <location>
        <begin position="314"/>
        <end position="325"/>
    </location>
</feature>
<feature type="region of interest" description="Disordered" evidence="1">
    <location>
        <begin position="87"/>
        <end position="117"/>
    </location>
</feature>
<dbReference type="Pfam" id="PF04468">
    <property type="entry name" value="PSP1"/>
    <property type="match status" value="1"/>
</dbReference>
<dbReference type="PROSITE" id="PS51411">
    <property type="entry name" value="PSP1_C"/>
    <property type="match status" value="1"/>
</dbReference>
<name>G0V048_TRYCI</name>
<dbReference type="EMBL" id="HE575324">
    <property type="protein sequence ID" value="CCC95018.1"/>
    <property type="molecule type" value="Genomic_DNA"/>
</dbReference>
<evidence type="ECO:0000259" key="2">
    <source>
        <dbReference type="PROSITE" id="PS51411"/>
    </source>
</evidence>
<evidence type="ECO:0000256" key="1">
    <source>
        <dbReference type="SAM" id="MobiDB-lite"/>
    </source>
</evidence>
<feature type="compositionally biased region" description="Polar residues" evidence="1">
    <location>
        <begin position="104"/>
        <end position="113"/>
    </location>
</feature>
<feature type="domain" description="PSP1 C-terminal" evidence="2">
    <location>
        <begin position="423"/>
        <end position="509"/>
    </location>
</feature>
<dbReference type="PANTHER" id="PTHR43830">
    <property type="entry name" value="PROTEIN PSP1"/>
    <property type="match status" value="1"/>
</dbReference>
<gene>
    <name evidence="3" type="ORF">TCIL3000_11_4230</name>
</gene>
<feature type="compositionally biased region" description="Basic and acidic residues" evidence="1">
    <location>
        <begin position="302"/>
        <end position="313"/>
    </location>
</feature>
<accession>G0V048</accession>
<feature type="compositionally biased region" description="Low complexity" evidence="1">
    <location>
        <begin position="93"/>
        <end position="103"/>
    </location>
</feature>
<dbReference type="GO" id="GO:0005737">
    <property type="term" value="C:cytoplasm"/>
    <property type="evidence" value="ECO:0007669"/>
    <property type="project" value="TreeGrafter"/>
</dbReference>
<dbReference type="PANTHER" id="PTHR43830:SF20">
    <property type="entry name" value="PSP1 C-TERMINAL DOMAIN-CONTAINING PROTEIN"/>
    <property type="match status" value="1"/>
</dbReference>
<dbReference type="NCBIfam" id="NF041131">
    <property type="entry name" value="RicT_YaaT_fam"/>
    <property type="match status" value="1"/>
</dbReference>
<reference evidence="3" key="1">
    <citation type="journal article" date="2012" name="Proc. Natl. Acad. Sci. U.S.A.">
        <title>Antigenic diversity is generated by distinct evolutionary mechanisms in African trypanosome species.</title>
        <authorList>
            <person name="Jackson A.P."/>
            <person name="Berry A."/>
            <person name="Aslett M."/>
            <person name="Allison H.C."/>
            <person name="Burton P."/>
            <person name="Vavrova-Anderson J."/>
            <person name="Brown R."/>
            <person name="Browne H."/>
            <person name="Corton N."/>
            <person name="Hauser H."/>
            <person name="Gamble J."/>
            <person name="Gilderthorp R."/>
            <person name="Marcello L."/>
            <person name="McQuillan J."/>
            <person name="Otto T.D."/>
            <person name="Quail M.A."/>
            <person name="Sanders M.J."/>
            <person name="van Tonder A."/>
            <person name="Ginger M.L."/>
            <person name="Field M.C."/>
            <person name="Barry J.D."/>
            <person name="Hertz-Fowler C."/>
            <person name="Berriman M."/>
        </authorList>
    </citation>
    <scope>NUCLEOTIDE SEQUENCE</scope>
    <source>
        <strain evidence="3">IL3000</strain>
    </source>
</reference>
<dbReference type="InterPro" id="IPR007557">
    <property type="entry name" value="PSP1_C"/>
</dbReference>
<feature type="region of interest" description="Disordered" evidence="1">
    <location>
        <begin position="286"/>
        <end position="334"/>
    </location>
</feature>
<evidence type="ECO:0000313" key="3">
    <source>
        <dbReference type="EMBL" id="CCC95018.1"/>
    </source>
</evidence>
<sequence length="522" mass="56949">MLSGSREGHFAMQSTPSTPHGLTSGAINFFMAASEGSCHTYLDSISSMGSFAMQPGPTQPVYGPSKVPRHQQFVDLVTDSSLTSSFVSINGKQQQQQQQQQQQSLTTNSSNVSAPVDNTYLSMQGVPEAEMQNHMMYYQHPMVTLQTPDNLEKPQLLRQISVGAPTPSSGMGMTASPSTVCRYITHTTPGSALFDETCTRTYLRKVPGSYAHAVGVPADGAMNMVMNSSLTAVPAMPQSTKAALDDNPTSLASELEQAYEEQVHEYNCNMVVTPNRIGMKVNATEGDNAPMAGSREVNGEALNKEGGECEKRRGKDRRHARGKNKQKGDNCSSNNAATIHGGAAFHNGFPVLQSEYEVHSEFGGKQFVHTLCCHGGRETVCIFSGCVPKGKHVIFEADRGVDLGEVVSVKEFSAESGDASSIPLVVRCARPEEVADWKGALLAKEDEALAECRLVCKQLNLTIHVVGAAYQFDRQKLTFIYESEERVDFRSLLQVMFSKFRCRIWMERRSASFTGVTSLPEE</sequence>